<accession>A0ABT6X4T5</accession>
<proteinExistence type="predicted"/>
<comment type="caution">
    <text evidence="1">The sequence shown here is derived from an EMBL/GenBank/DDBJ whole genome shotgun (WGS) entry which is preliminary data.</text>
</comment>
<name>A0ABT6X4T5_9BURK</name>
<dbReference type="InterPro" id="IPR010775">
    <property type="entry name" value="DUF1365"/>
</dbReference>
<dbReference type="RefSeq" id="WP_283223410.1">
    <property type="nucleotide sequence ID" value="NZ_JASGBH010000002.1"/>
</dbReference>
<evidence type="ECO:0000313" key="1">
    <source>
        <dbReference type="EMBL" id="MDI9233013.1"/>
    </source>
</evidence>
<gene>
    <name evidence="1" type="ORF">QLQ16_04095</name>
</gene>
<keyword evidence="2" id="KW-1185">Reference proteome</keyword>
<protein>
    <submittedName>
        <fullName evidence="1">DUF1365 domain-containing protein</fullName>
    </submittedName>
</protein>
<dbReference type="PANTHER" id="PTHR33973:SF4">
    <property type="entry name" value="OS07G0153300 PROTEIN"/>
    <property type="match status" value="1"/>
</dbReference>
<dbReference type="PANTHER" id="PTHR33973">
    <property type="entry name" value="OS07G0153300 PROTEIN"/>
    <property type="match status" value="1"/>
</dbReference>
<reference evidence="1" key="1">
    <citation type="submission" date="2023-05" db="EMBL/GenBank/DDBJ databases">
        <title>Limnohabitans sp. strain HM2-2 Genome sequencing and assembly.</title>
        <authorList>
            <person name="Jung Y."/>
        </authorList>
    </citation>
    <scope>NUCLEOTIDE SEQUENCE</scope>
    <source>
        <strain evidence="1">HM2-2</strain>
    </source>
</reference>
<evidence type="ECO:0000313" key="2">
    <source>
        <dbReference type="Proteomes" id="UP001431902"/>
    </source>
</evidence>
<dbReference type="Pfam" id="PF07103">
    <property type="entry name" value="DUF1365"/>
    <property type="match status" value="1"/>
</dbReference>
<dbReference type="Proteomes" id="UP001431902">
    <property type="component" value="Unassembled WGS sequence"/>
</dbReference>
<sequence>MSTAGACIGWGQVRHTRMRPARHAFVYPTAFLMLPMRRLQAEGASADLAINRRAWFAFHDKDHGDGRSAAEGGALAWLNELLQQEGIRDAQGEVWLQTFPRVLGHAFKPVSFWYAHRPDGSLAAIVAEVNNTFGERHCYLLPAPQYGHTLRADKVFHVSPFCDVQGEYRFRFMRTQRGGHEQVVARVEHADADGPLIDTSWSGSLQPATSAALRQVMWRFPLLTLGVVARIHWHALLLWLKKVPFWRKPAPPSLFVTR</sequence>
<organism evidence="1 2">
    <name type="scientific">Limnohabitans lacus</name>
    <dbReference type="NCBI Taxonomy" id="3045173"/>
    <lineage>
        <taxon>Bacteria</taxon>
        <taxon>Pseudomonadati</taxon>
        <taxon>Pseudomonadota</taxon>
        <taxon>Betaproteobacteria</taxon>
        <taxon>Burkholderiales</taxon>
        <taxon>Comamonadaceae</taxon>
        <taxon>Limnohabitans</taxon>
    </lineage>
</organism>
<dbReference type="EMBL" id="JASGBH010000002">
    <property type="protein sequence ID" value="MDI9233013.1"/>
    <property type="molecule type" value="Genomic_DNA"/>
</dbReference>